<dbReference type="InterPro" id="IPR017946">
    <property type="entry name" value="PLC-like_Pdiesterase_TIM-brl"/>
</dbReference>
<dbReference type="Gene3D" id="3.20.20.190">
    <property type="entry name" value="Phosphatidylinositol (PI) phosphodiesterase"/>
    <property type="match status" value="1"/>
</dbReference>
<dbReference type="Pfam" id="PF03009">
    <property type="entry name" value="GDPD"/>
    <property type="match status" value="1"/>
</dbReference>
<evidence type="ECO:0000313" key="4">
    <source>
        <dbReference type="Proteomes" id="UP000199520"/>
    </source>
</evidence>
<protein>
    <submittedName>
        <fullName evidence="3">Glycerophosphoryl diester phosphodiesterase</fullName>
    </submittedName>
</protein>
<dbReference type="Proteomes" id="UP000199520">
    <property type="component" value="Unassembled WGS sequence"/>
</dbReference>
<dbReference type="OrthoDB" id="384721at2"/>
<reference evidence="4" key="1">
    <citation type="submission" date="2016-10" db="EMBL/GenBank/DDBJ databases">
        <authorList>
            <person name="Varghese N."/>
            <person name="Submissions S."/>
        </authorList>
    </citation>
    <scope>NUCLEOTIDE SEQUENCE [LARGE SCALE GENOMIC DNA]</scope>
    <source>
        <strain evidence="4">DSM 13327</strain>
    </source>
</reference>
<feature type="domain" description="GP-PDE" evidence="2">
    <location>
        <begin position="42"/>
        <end position="344"/>
    </location>
</feature>
<dbReference type="AlphaFoldDB" id="A0A1I4LH06"/>
<dbReference type="PANTHER" id="PTHR46211">
    <property type="entry name" value="GLYCEROPHOSPHORYL DIESTER PHOSPHODIESTERASE"/>
    <property type="match status" value="1"/>
</dbReference>
<dbReference type="GO" id="GO:0006629">
    <property type="term" value="P:lipid metabolic process"/>
    <property type="evidence" value="ECO:0007669"/>
    <property type="project" value="InterPro"/>
</dbReference>
<sequence>MKNNKRAWKRFLLAGLAATVLSAGINIVDMKAAHAKVKFDVFDFEAHRGGRDARPENTLVSFAYAMEMGATTLEMDMQMTKDGHIVISHNPVMNPNIAKGPDGQYVKAGMYDIRTMTLAEVKQFDIGTMNPAAGDYYEGHGKTQVSVPGTEMPTLEEVFELANSYGNDKICFNIETKSYADPLDPGYKNNPDPKKFVNAVNEIVKKYHMEDRVTLQSFDWRTLSIMKKVNPNITLVALSSEQESWGRQEGCYLKKGEKKASPWLGGLNINDFNGDYVKAAHAIGADVVSPYWEELSPQLVSEAHALGMKVVPWTVNDPKVMGMLVDMGVDGIITDKPWVGREVLTKKGIELRQPTVNERSPYHTGTAVNNVETKKLANGGDAAI</sequence>
<dbReference type="RefSeq" id="WP_090938344.1">
    <property type="nucleotide sequence ID" value="NZ_FOTS01000024.1"/>
</dbReference>
<dbReference type="EMBL" id="FOTS01000024">
    <property type="protein sequence ID" value="SFL90083.1"/>
    <property type="molecule type" value="Genomic_DNA"/>
</dbReference>
<name>A0A1I4LH06_9FIRM</name>
<dbReference type="SUPFAM" id="SSF51695">
    <property type="entry name" value="PLC-like phosphodiesterases"/>
    <property type="match status" value="1"/>
</dbReference>
<keyword evidence="1" id="KW-0732">Signal</keyword>
<evidence type="ECO:0000313" key="3">
    <source>
        <dbReference type="EMBL" id="SFL90083.1"/>
    </source>
</evidence>
<accession>A0A1I4LH06</accession>
<gene>
    <name evidence="3" type="ORF">SAMN04490355_102470</name>
</gene>
<dbReference type="PANTHER" id="PTHR46211:SF14">
    <property type="entry name" value="GLYCEROPHOSPHODIESTER PHOSPHODIESTERASE"/>
    <property type="match status" value="1"/>
</dbReference>
<organism evidence="3 4">
    <name type="scientific">Pelosinus propionicus DSM 13327</name>
    <dbReference type="NCBI Taxonomy" id="1123291"/>
    <lineage>
        <taxon>Bacteria</taxon>
        <taxon>Bacillati</taxon>
        <taxon>Bacillota</taxon>
        <taxon>Negativicutes</taxon>
        <taxon>Selenomonadales</taxon>
        <taxon>Sporomusaceae</taxon>
        <taxon>Pelosinus</taxon>
    </lineage>
</organism>
<evidence type="ECO:0000259" key="2">
    <source>
        <dbReference type="PROSITE" id="PS51704"/>
    </source>
</evidence>
<dbReference type="STRING" id="1123291.SAMN04490355_102470"/>
<dbReference type="PROSITE" id="PS51704">
    <property type="entry name" value="GP_PDE"/>
    <property type="match status" value="1"/>
</dbReference>
<evidence type="ECO:0000256" key="1">
    <source>
        <dbReference type="SAM" id="SignalP"/>
    </source>
</evidence>
<dbReference type="CDD" id="cd08567">
    <property type="entry name" value="GDPD_SpGDE_like"/>
    <property type="match status" value="1"/>
</dbReference>
<feature type="chain" id="PRO_5038595393" evidence="1">
    <location>
        <begin position="23"/>
        <end position="384"/>
    </location>
</feature>
<dbReference type="InterPro" id="IPR030395">
    <property type="entry name" value="GP_PDE_dom"/>
</dbReference>
<keyword evidence="4" id="KW-1185">Reference proteome</keyword>
<dbReference type="GO" id="GO:0008081">
    <property type="term" value="F:phosphoric diester hydrolase activity"/>
    <property type="evidence" value="ECO:0007669"/>
    <property type="project" value="InterPro"/>
</dbReference>
<proteinExistence type="predicted"/>
<feature type="signal peptide" evidence="1">
    <location>
        <begin position="1"/>
        <end position="22"/>
    </location>
</feature>